<dbReference type="PROSITE" id="PS50097">
    <property type="entry name" value="BTB"/>
    <property type="match status" value="1"/>
</dbReference>
<organism evidence="3">
    <name type="scientific">Marseillevirus sp</name>
    <dbReference type="NCBI Taxonomy" id="2809551"/>
    <lineage>
        <taxon>Viruses</taxon>
        <taxon>Varidnaviria</taxon>
        <taxon>Bamfordvirae</taxon>
        <taxon>Nucleocytoviricota</taxon>
        <taxon>Megaviricetes</taxon>
        <taxon>Pimascovirales</taxon>
        <taxon>Pimascovirales incertae sedis</taxon>
        <taxon>Marseilleviridae</taxon>
        <taxon>Marseillevirus</taxon>
    </lineage>
</organism>
<evidence type="ECO:0000313" key="3">
    <source>
        <dbReference type="EMBL" id="WNL50032.1"/>
    </source>
</evidence>
<proteinExistence type="inferred from homology"/>
<evidence type="ECO:0000259" key="2">
    <source>
        <dbReference type="PROSITE" id="PS50097"/>
    </source>
</evidence>
<dbReference type="InterPro" id="IPR000210">
    <property type="entry name" value="BTB/POZ_dom"/>
</dbReference>
<comment type="similarity">
    <text evidence="1">Belongs to the mimivirus BTB/WD family.</text>
</comment>
<dbReference type="InterPro" id="IPR011333">
    <property type="entry name" value="SKP1/BTB/POZ_sf"/>
</dbReference>
<reference evidence="3" key="1">
    <citation type="submission" date="2023-07" db="EMBL/GenBank/DDBJ databases">
        <authorList>
            <person name="Xia Y."/>
        </authorList>
    </citation>
    <scope>NUCLEOTIDE SEQUENCE</scope>
    <source>
        <strain evidence="3">F</strain>
    </source>
</reference>
<feature type="domain" description="BTB" evidence="2">
    <location>
        <begin position="1"/>
        <end position="70"/>
    </location>
</feature>
<gene>
    <name evidence="3" type="ORF">MarFTMF_516</name>
</gene>
<name>A0AA96ELT7_9VIRU</name>
<dbReference type="EMBL" id="OR343188">
    <property type="protein sequence ID" value="WNL50032.1"/>
    <property type="molecule type" value="Genomic_DNA"/>
</dbReference>
<evidence type="ECO:0000256" key="1">
    <source>
        <dbReference type="ARBA" id="ARBA00006497"/>
    </source>
</evidence>
<sequence length="296" mass="33577">MEGFIRFKTCDGKDVNVDAKALCEKSPYFKALLSKKWKEGETDVVYLDISQKKAERVFSFALGDSPSLEKKDEEVFSYFFPGTPMLKAKEILPFTKETCELLFPGSIVFGHTFSPQEFGYFAFRMEGGYIVAQPQEGEDNIKDFICGLGDFYATKKCNGYAGMYKCSASGFLLWCYVVLSKQEEFVEEMYKQTGLVVVPAHHFFSILFDGNHSMQVGGELAFSSKREIFFVSVKGPFETKITIFAKYDNAKGKDLPWEHSKKVETLRTGVSLDKGFLVGKVFPQEAETAFIKFERM</sequence>
<protein>
    <recommendedName>
        <fullName evidence="2">BTB domain-containing protein</fullName>
    </recommendedName>
</protein>
<accession>A0AA96ELT7</accession>
<dbReference type="Gene3D" id="3.30.710.10">
    <property type="entry name" value="Potassium Channel Kv1.1, Chain A"/>
    <property type="match status" value="1"/>
</dbReference>